<reference evidence="2" key="1">
    <citation type="submission" date="2023-06" db="EMBL/GenBank/DDBJ databases">
        <authorList>
            <consortium name="Lawrence Berkeley National Laboratory"/>
            <person name="Ahrendt S."/>
            <person name="Sahu N."/>
            <person name="Indic B."/>
            <person name="Wong-Bajracharya J."/>
            <person name="Merenyi Z."/>
            <person name="Ke H.-M."/>
            <person name="Monk M."/>
            <person name="Kocsube S."/>
            <person name="Drula E."/>
            <person name="Lipzen A."/>
            <person name="Balint B."/>
            <person name="Henrissat B."/>
            <person name="Andreopoulos B."/>
            <person name="Martin F.M."/>
            <person name="Harder C.B."/>
            <person name="Rigling D."/>
            <person name="Ford K.L."/>
            <person name="Foster G.D."/>
            <person name="Pangilinan J."/>
            <person name="Papanicolaou A."/>
            <person name="Barry K."/>
            <person name="LaButti K."/>
            <person name="Viragh M."/>
            <person name="Koriabine M."/>
            <person name="Yan M."/>
            <person name="Riley R."/>
            <person name="Champramary S."/>
            <person name="Plett K.L."/>
            <person name="Tsai I.J."/>
            <person name="Slot J."/>
            <person name="Sipos G."/>
            <person name="Plett J."/>
            <person name="Nagy L.G."/>
            <person name="Grigoriev I.V."/>
        </authorList>
    </citation>
    <scope>NUCLEOTIDE SEQUENCE</scope>
    <source>
        <strain evidence="2">FPL87.14</strain>
    </source>
</reference>
<dbReference type="EMBL" id="JAUEPT010000020">
    <property type="protein sequence ID" value="KAK0444116.1"/>
    <property type="molecule type" value="Genomic_DNA"/>
</dbReference>
<organism evidence="2 3">
    <name type="scientific">Armillaria borealis</name>
    <dbReference type="NCBI Taxonomy" id="47425"/>
    <lineage>
        <taxon>Eukaryota</taxon>
        <taxon>Fungi</taxon>
        <taxon>Dikarya</taxon>
        <taxon>Basidiomycota</taxon>
        <taxon>Agaricomycotina</taxon>
        <taxon>Agaricomycetes</taxon>
        <taxon>Agaricomycetidae</taxon>
        <taxon>Agaricales</taxon>
        <taxon>Marasmiineae</taxon>
        <taxon>Physalacriaceae</taxon>
        <taxon>Armillaria</taxon>
    </lineage>
</organism>
<protein>
    <submittedName>
        <fullName evidence="2">Uncharacterized protein</fullName>
    </submittedName>
</protein>
<sequence length="250" mass="28034">MLAYSRTVGHLRDSRSLASRSVLVEECCREDAAMGNPRANNDNKVSRLSAGGRTSTEAKKGSRIPSSLNVLNSKALNIFWDAVTAGGFGRSGENEFPDAIPPLWSIVKASQGLPVDELEFLIYILRKNAMHETSGIDFALHKGPRTFLLRDILPNIRRYLVPLLALRINYHVTGHKFHHLRDSSTSMFISDFRRLETRYRFRPSPAAITATDASKMNLKIKGSRGVHATPMDLSLFAYFMDFGLLFNDDF</sequence>
<accession>A0AA39JLV2</accession>
<evidence type="ECO:0000313" key="2">
    <source>
        <dbReference type="EMBL" id="KAK0444116.1"/>
    </source>
</evidence>
<keyword evidence="3" id="KW-1185">Reference proteome</keyword>
<proteinExistence type="predicted"/>
<gene>
    <name evidence="2" type="ORF">EV421DRAFT_1735387</name>
</gene>
<dbReference type="AlphaFoldDB" id="A0AA39JLV2"/>
<evidence type="ECO:0000256" key="1">
    <source>
        <dbReference type="SAM" id="MobiDB-lite"/>
    </source>
</evidence>
<dbReference type="Proteomes" id="UP001175226">
    <property type="component" value="Unassembled WGS sequence"/>
</dbReference>
<feature type="region of interest" description="Disordered" evidence="1">
    <location>
        <begin position="34"/>
        <end position="63"/>
    </location>
</feature>
<name>A0AA39JLV2_9AGAR</name>
<comment type="caution">
    <text evidence="2">The sequence shown here is derived from an EMBL/GenBank/DDBJ whole genome shotgun (WGS) entry which is preliminary data.</text>
</comment>
<evidence type="ECO:0000313" key="3">
    <source>
        <dbReference type="Proteomes" id="UP001175226"/>
    </source>
</evidence>